<keyword evidence="3" id="KW-1185">Reference proteome</keyword>
<dbReference type="InterPro" id="IPR001932">
    <property type="entry name" value="PPM-type_phosphatase-like_dom"/>
</dbReference>
<gene>
    <name evidence="2" type="ORF">QFZ56_002572</name>
</gene>
<evidence type="ECO:0000313" key="3">
    <source>
        <dbReference type="Proteomes" id="UP001243364"/>
    </source>
</evidence>
<evidence type="ECO:0000259" key="1">
    <source>
        <dbReference type="PROSITE" id="PS51746"/>
    </source>
</evidence>
<protein>
    <submittedName>
        <fullName evidence="2">Serine/threonine protein phosphatase PrpC</fullName>
    </submittedName>
</protein>
<dbReference type="SMART" id="SM00332">
    <property type="entry name" value="PP2Cc"/>
    <property type="match status" value="1"/>
</dbReference>
<name>A0ABU0PZ32_STRAH</name>
<dbReference type="Proteomes" id="UP001243364">
    <property type="component" value="Unassembled WGS sequence"/>
</dbReference>
<comment type="caution">
    <text evidence="2">The sequence shown here is derived from an EMBL/GenBank/DDBJ whole genome shotgun (WGS) entry which is preliminary data.</text>
</comment>
<proteinExistence type="predicted"/>
<organism evidence="2 3">
    <name type="scientific">Streptomyces achromogenes</name>
    <dbReference type="NCBI Taxonomy" id="67255"/>
    <lineage>
        <taxon>Bacteria</taxon>
        <taxon>Bacillati</taxon>
        <taxon>Actinomycetota</taxon>
        <taxon>Actinomycetes</taxon>
        <taxon>Kitasatosporales</taxon>
        <taxon>Streptomycetaceae</taxon>
        <taxon>Streptomyces</taxon>
    </lineage>
</organism>
<feature type="domain" description="PPM-type phosphatase" evidence="1">
    <location>
        <begin position="122"/>
        <end position="354"/>
    </location>
</feature>
<dbReference type="SUPFAM" id="SSF81606">
    <property type="entry name" value="PP2C-like"/>
    <property type="match status" value="1"/>
</dbReference>
<accession>A0ABU0PZ32</accession>
<sequence length="357" mass="38561">MIATTPALLLQPDGQVEELILDSRRADQLRCIGFHVDDAHAYTLGRRAVVHVGRNRETVNNAARQAWMSVTSGSRPPILRGPVVITGPADRAGDFTPLPALSAEAVRRASRLLSDTFAVAPDVSVAQHIGGRTHQCDAFAVKRDKRRGRWAFAVLDGVNDSPEARSFAGTFAPRIARAAALHGNPARALAAARVQARNDSRWNFDPTIKPNAVAVVAVTDHRSPLVRFAWCGAARAYRLTPIGTAVPLTRDHSHPERWRARSRTLGPYARDFPASCLTQGPIGSGDVERKYARRLLLCTDGVYAPLEEQGRAIGDILDLATDAKDAATMCVGDAVKAARTSQVPDNATALVVDFPQH</sequence>
<dbReference type="PROSITE" id="PS51746">
    <property type="entry name" value="PPM_2"/>
    <property type="match status" value="1"/>
</dbReference>
<dbReference type="EMBL" id="JAUSYA010000001">
    <property type="protein sequence ID" value="MDQ0683609.1"/>
    <property type="molecule type" value="Genomic_DNA"/>
</dbReference>
<reference evidence="2 3" key="1">
    <citation type="submission" date="2023-07" db="EMBL/GenBank/DDBJ databases">
        <title>Comparative genomics of wheat-associated soil bacteria to identify genetic determinants of phenazine resistance.</title>
        <authorList>
            <person name="Mouncey N."/>
        </authorList>
    </citation>
    <scope>NUCLEOTIDE SEQUENCE [LARGE SCALE GENOMIC DNA]</scope>
    <source>
        <strain evidence="2 3">W4I19-2</strain>
    </source>
</reference>
<dbReference type="RefSeq" id="WP_307042559.1">
    <property type="nucleotide sequence ID" value="NZ_JAUSYA010000001.1"/>
</dbReference>
<dbReference type="Gene3D" id="3.60.40.10">
    <property type="entry name" value="PPM-type phosphatase domain"/>
    <property type="match status" value="1"/>
</dbReference>
<dbReference type="InterPro" id="IPR036457">
    <property type="entry name" value="PPM-type-like_dom_sf"/>
</dbReference>
<evidence type="ECO:0000313" key="2">
    <source>
        <dbReference type="EMBL" id="MDQ0683609.1"/>
    </source>
</evidence>